<name>A0A0E9WUK7_ANGAN</name>
<dbReference type="EMBL" id="GBXM01014493">
    <property type="protein sequence ID" value="JAH94084.1"/>
    <property type="molecule type" value="Transcribed_RNA"/>
</dbReference>
<reference evidence="2" key="2">
    <citation type="journal article" date="2015" name="Fish Shellfish Immunol.">
        <title>Early steps in the European eel (Anguilla anguilla)-Vibrio vulnificus interaction in the gills: Role of the RtxA13 toxin.</title>
        <authorList>
            <person name="Callol A."/>
            <person name="Pajuelo D."/>
            <person name="Ebbesson L."/>
            <person name="Teles M."/>
            <person name="MacKenzie S."/>
            <person name="Amaro C."/>
        </authorList>
    </citation>
    <scope>NUCLEOTIDE SEQUENCE</scope>
</reference>
<protein>
    <submittedName>
        <fullName evidence="2">Uncharacterized protein</fullName>
    </submittedName>
</protein>
<sequence>MGHGSQPKPGKVTFTKPTRAPPAGVQGCGGQSTLNAPDTYGSFHIGSHGNNSGIKIGPQYACAPFHYYLFLNTSSTAYIFWCGHKSATFSFG</sequence>
<reference evidence="2" key="1">
    <citation type="submission" date="2014-11" db="EMBL/GenBank/DDBJ databases">
        <authorList>
            <person name="Amaro Gonzalez C."/>
        </authorList>
    </citation>
    <scope>NUCLEOTIDE SEQUENCE</scope>
</reference>
<dbReference type="AlphaFoldDB" id="A0A0E9WUK7"/>
<evidence type="ECO:0000256" key="1">
    <source>
        <dbReference type="SAM" id="MobiDB-lite"/>
    </source>
</evidence>
<feature type="region of interest" description="Disordered" evidence="1">
    <location>
        <begin position="1"/>
        <end position="28"/>
    </location>
</feature>
<evidence type="ECO:0000313" key="2">
    <source>
        <dbReference type="EMBL" id="JAH94084.1"/>
    </source>
</evidence>
<proteinExistence type="predicted"/>
<organism evidence="2">
    <name type="scientific">Anguilla anguilla</name>
    <name type="common">European freshwater eel</name>
    <name type="synonym">Muraena anguilla</name>
    <dbReference type="NCBI Taxonomy" id="7936"/>
    <lineage>
        <taxon>Eukaryota</taxon>
        <taxon>Metazoa</taxon>
        <taxon>Chordata</taxon>
        <taxon>Craniata</taxon>
        <taxon>Vertebrata</taxon>
        <taxon>Euteleostomi</taxon>
        <taxon>Actinopterygii</taxon>
        <taxon>Neopterygii</taxon>
        <taxon>Teleostei</taxon>
        <taxon>Anguilliformes</taxon>
        <taxon>Anguillidae</taxon>
        <taxon>Anguilla</taxon>
    </lineage>
</organism>
<accession>A0A0E9WUK7</accession>